<evidence type="ECO:0000259" key="1">
    <source>
        <dbReference type="Pfam" id="PF18406"/>
    </source>
</evidence>
<accession>A0AAE4NYH9</accession>
<proteinExistence type="predicted"/>
<sequence length="156" mass="18450">MANWCNNVVWFEADETTMQKIKEMFLLMAQKEQETDCGQLPPFITDDGDWFFAIRWEAEDVLYYDTKWSPNTEIVRKIADYYKVNFTQDYEELGCLVFGRATYAIGILTDTCLDSEDFDTYQSDEETGYYLFEGETYESDYEIHETLLERKIANSI</sequence>
<dbReference type="InterPro" id="IPR041329">
    <property type="entry name" value="YubB_C"/>
</dbReference>
<dbReference type="Pfam" id="PF18406">
    <property type="entry name" value="DUF1281_C"/>
    <property type="match status" value="1"/>
</dbReference>
<feature type="domain" description="YubB ferredoxin-like" evidence="1">
    <location>
        <begin position="52"/>
        <end position="132"/>
    </location>
</feature>
<dbReference type="AlphaFoldDB" id="A0AAE4NYH9"/>
<evidence type="ECO:0000313" key="2">
    <source>
        <dbReference type="EMBL" id="MDV3663194.1"/>
    </source>
</evidence>
<name>A0AAE4NYH9_9FLAO</name>
<comment type="caution">
    <text evidence="2">The sequence shown here is derived from an EMBL/GenBank/DDBJ whole genome shotgun (WGS) entry which is preliminary data.</text>
</comment>
<gene>
    <name evidence="2" type="ORF">CMU51_03890</name>
</gene>
<protein>
    <recommendedName>
        <fullName evidence="1">YubB ferredoxin-like domain-containing protein</fullName>
    </recommendedName>
</protein>
<evidence type="ECO:0000313" key="3">
    <source>
        <dbReference type="Proteomes" id="UP001189000"/>
    </source>
</evidence>
<reference evidence="2" key="1">
    <citation type="submission" date="2023-02" db="EMBL/GenBank/DDBJ databases">
        <title>Elizabethkingia anophelis draft genomes.</title>
        <authorList>
            <person name="Nicholson A.C."/>
            <person name="Whitney A.M."/>
            <person name="Humrighouse B.W."/>
            <person name="Villarma A."/>
            <person name="Bell M."/>
            <person name="Mcquiston J."/>
        </authorList>
    </citation>
    <scope>NUCLEOTIDE SEQUENCE</scope>
    <source>
        <strain evidence="2">B4955</strain>
    </source>
</reference>
<organism evidence="2 3">
    <name type="scientific">Elizabethkingia anophelis</name>
    <dbReference type="NCBI Taxonomy" id="1117645"/>
    <lineage>
        <taxon>Bacteria</taxon>
        <taxon>Pseudomonadati</taxon>
        <taxon>Bacteroidota</taxon>
        <taxon>Flavobacteriia</taxon>
        <taxon>Flavobacteriales</taxon>
        <taxon>Weeksellaceae</taxon>
        <taxon>Elizabethkingia</taxon>
    </lineage>
</organism>
<dbReference type="Proteomes" id="UP001189000">
    <property type="component" value="Unassembled WGS sequence"/>
</dbReference>
<dbReference type="EMBL" id="NWGY01000003">
    <property type="protein sequence ID" value="MDV3663194.1"/>
    <property type="molecule type" value="Genomic_DNA"/>
</dbReference>